<dbReference type="PANTHER" id="PTHR30250">
    <property type="entry name" value="PST FAMILY PREDICTED COLANIC ACID TRANSPORTER"/>
    <property type="match status" value="1"/>
</dbReference>
<dbReference type="Proteomes" id="UP000326287">
    <property type="component" value="Chromosome"/>
</dbReference>
<keyword evidence="6 7" id="KW-0472">Membrane</keyword>
<evidence type="ECO:0000256" key="2">
    <source>
        <dbReference type="ARBA" id="ARBA00007430"/>
    </source>
</evidence>
<feature type="transmembrane region" description="Helical" evidence="7">
    <location>
        <begin position="483"/>
        <end position="502"/>
    </location>
</feature>
<sequence>MDVMVPLESCVQRSIWWPRIRSKQTLDRVAYQGIISVLMNESPKREFFHGVLWNLTERIGNQLIRFFLGVVLARLLMPEDYGVLALAAVVLVLSEILIDGGMMMTLIQRQNNSQAEYSTVFWSKVVASCFLYIVVYNLASGISSFYEVPALERVLQCMALILVISSLSAVHKIQLTNRLDFRGQAKIILISTLIGGGLGIALAIEGFGVWSLVVQSIVIQVIQTLLFWYYNRWSPSLIYSVGFIKSTFGTTFFFFMNNVLFVIYDNLYVFFLGKMHSPAVLGLYSRAKQFEQLPENTANSVIVKVLFPVLTRSKDKPDELRKSTGSILSWLVFIVTPTLLLVAINSEQIIRILLTEKWIGAKEYLVILSVAGILVPVNNALINVLNVLGKPSISTVVYILRIAFLLGVAVLAAGVPPVYLVSLLIPENMIVFLILCSICKRKIGLGLSDAVGAVGTGYLTNLLCLLLVITIPVKNIADSDVGHILITTCLYMALYFTMHLLIRSPQIVFMSSWIRKKKESRGD</sequence>
<dbReference type="PANTHER" id="PTHR30250:SF10">
    <property type="entry name" value="LIPOPOLYSACCHARIDE BIOSYNTHESIS PROTEIN WZXC"/>
    <property type="match status" value="1"/>
</dbReference>
<evidence type="ECO:0000256" key="3">
    <source>
        <dbReference type="ARBA" id="ARBA00022475"/>
    </source>
</evidence>
<feature type="transmembrane region" description="Helical" evidence="7">
    <location>
        <begin position="395"/>
        <end position="413"/>
    </location>
</feature>
<dbReference type="AlphaFoldDB" id="A0A5P9NFP7"/>
<feature type="transmembrane region" description="Helical" evidence="7">
    <location>
        <begin position="83"/>
        <end position="107"/>
    </location>
</feature>
<keyword evidence="4 7" id="KW-0812">Transmembrane</keyword>
<feature type="transmembrane region" description="Helical" evidence="7">
    <location>
        <begin position="237"/>
        <end position="255"/>
    </location>
</feature>
<dbReference type="OrthoDB" id="8538786at2"/>
<dbReference type="InterPro" id="IPR050833">
    <property type="entry name" value="Poly_Biosynth_Transport"/>
</dbReference>
<evidence type="ECO:0000256" key="6">
    <source>
        <dbReference type="ARBA" id="ARBA00023136"/>
    </source>
</evidence>
<feature type="transmembrane region" description="Helical" evidence="7">
    <location>
        <begin position="151"/>
        <end position="173"/>
    </location>
</feature>
<dbReference type="KEGG" id="halc:EY643_02485"/>
<evidence type="ECO:0000313" key="9">
    <source>
        <dbReference type="Proteomes" id="UP000326287"/>
    </source>
</evidence>
<feature type="transmembrane region" description="Helical" evidence="7">
    <location>
        <begin position="119"/>
        <end position="139"/>
    </location>
</feature>
<evidence type="ECO:0000256" key="5">
    <source>
        <dbReference type="ARBA" id="ARBA00022989"/>
    </source>
</evidence>
<accession>A0A5P9NFP7</accession>
<feature type="transmembrane region" description="Helical" evidence="7">
    <location>
        <begin position="450"/>
        <end position="471"/>
    </location>
</feature>
<evidence type="ECO:0000256" key="7">
    <source>
        <dbReference type="SAM" id="Phobius"/>
    </source>
</evidence>
<name>A0A5P9NFP7_9GAMM</name>
<reference evidence="8 9" key="1">
    <citation type="submission" date="2019-02" db="EMBL/GenBank/DDBJ databases">
        <authorList>
            <person name="Li S.-H."/>
        </authorList>
    </citation>
    <scope>NUCLEOTIDE SEQUENCE [LARGE SCALE GENOMIC DNA]</scope>
    <source>
        <strain evidence="8 9">IMCC14385</strain>
    </source>
</reference>
<protein>
    <submittedName>
        <fullName evidence="8">Lipopolysaccharide biosynthesis protein</fullName>
    </submittedName>
</protein>
<comment type="subcellular location">
    <subcellularLocation>
        <location evidence="1">Cell membrane</location>
        <topology evidence="1">Multi-pass membrane protein</topology>
    </subcellularLocation>
</comment>
<keyword evidence="9" id="KW-1185">Reference proteome</keyword>
<proteinExistence type="inferred from homology"/>
<evidence type="ECO:0000313" key="8">
    <source>
        <dbReference type="EMBL" id="QFU74610.1"/>
    </source>
</evidence>
<dbReference type="EMBL" id="CP036422">
    <property type="protein sequence ID" value="QFU74610.1"/>
    <property type="molecule type" value="Genomic_DNA"/>
</dbReference>
<evidence type="ECO:0000256" key="4">
    <source>
        <dbReference type="ARBA" id="ARBA00022692"/>
    </source>
</evidence>
<feature type="transmembrane region" description="Helical" evidence="7">
    <location>
        <begin position="185"/>
        <end position="204"/>
    </location>
</feature>
<keyword evidence="5 7" id="KW-1133">Transmembrane helix</keyword>
<feature type="transmembrane region" description="Helical" evidence="7">
    <location>
        <begin position="327"/>
        <end position="344"/>
    </location>
</feature>
<dbReference type="CDD" id="cd13127">
    <property type="entry name" value="MATE_tuaB_like"/>
    <property type="match status" value="1"/>
</dbReference>
<comment type="similarity">
    <text evidence="2">Belongs to the polysaccharide synthase family.</text>
</comment>
<gene>
    <name evidence="8" type="ORF">EY643_02485</name>
</gene>
<feature type="transmembrane region" description="Helical" evidence="7">
    <location>
        <begin position="364"/>
        <end position="388"/>
    </location>
</feature>
<organism evidence="8 9">
    <name type="scientific">Halioglobus maricola</name>
    <dbReference type="NCBI Taxonomy" id="2601894"/>
    <lineage>
        <taxon>Bacteria</taxon>
        <taxon>Pseudomonadati</taxon>
        <taxon>Pseudomonadota</taxon>
        <taxon>Gammaproteobacteria</taxon>
        <taxon>Cellvibrionales</taxon>
        <taxon>Halieaceae</taxon>
        <taxon>Halioglobus</taxon>
    </lineage>
</organism>
<keyword evidence="3" id="KW-1003">Cell membrane</keyword>
<feature type="transmembrane region" description="Helical" evidence="7">
    <location>
        <begin position="210"/>
        <end position="230"/>
    </location>
</feature>
<dbReference type="Pfam" id="PF13440">
    <property type="entry name" value="Polysacc_synt_3"/>
    <property type="match status" value="1"/>
</dbReference>
<evidence type="ECO:0000256" key="1">
    <source>
        <dbReference type="ARBA" id="ARBA00004651"/>
    </source>
</evidence>
<dbReference type="GO" id="GO:0005886">
    <property type="term" value="C:plasma membrane"/>
    <property type="evidence" value="ECO:0007669"/>
    <property type="project" value="UniProtKB-SubCell"/>
</dbReference>